<dbReference type="AlphaFoldDB" id="A0A0K9P990"/>
<evidence type="ECO:0000313" key="3">
    <source>
        <dbReference type="Proteomes" id="UP000036987"/>
    </source>
</evidence>
<dbReference type="STRING" id="29655.A0A0K9P990"/>
<dbReference type="Proteomes" id="UP000036987">
    <property type="component" value="Unassembled WGS sequence"/>
</dbReference>
<comment type="caution">
    <text evidence="2">The sequence shown here is derived from an EMBL/GenBank/DDBJ whole genome shotgun (WGS) entry which is preliminary data.</text>
</comment>
<reference evidence="3" key="1">
    <citation type="journal article" date="2016" name="Nature">
        <title>The genome of the seagrass Zostera marina reveals angiosperm adaptation to the sea.</title>
        <authorList>
            <person name="Olsen J.L."/>
            <person name="Rouze P."/>
            <person name="Verhelst B."/>
            <person name="Lin Y.-C."/>
            <person name="Bayer T."/>
            <person name="Collen J."/>
            <person name="Dattolo E."/>
            <person name="De Paoli E."/>
            <person name="Dittami S."/>
            <person name="Maumus F."/>
            <person name="Michel G."/>
            <person name="Kersting A."/>
            <person name="Lauritano C."/>
            <person name="Lohaus R."/>
            <person name="Toepel M."/>
            <person name="Tonon T."/>
            <person name="Vanneste K."/>
            <person name="Amirebrahimi M."/>
            <person name="Brakel J."/>
            <person name="Bostroem C."/>
            <person name="Chovatia M."/>
            <person name="Grimwood J."/>
            <person name="Jenkins J.W."/>
            <person name="Jueterbock A."/>
            <person name="Mraz A."/>
            <person name="Stam W.T."/>
            <person name="Tice H."/>
            <person name="Bornberg-Bauer E."/>
            <person name="Green P.J."/>
            <person name="Pearson G.A."/>
            <person name="Procaccini G."/>
            <person name="Duarte C.M."/>
            <person name="Schmutz J."/>
            <person name="Reusch T.B.H."/>
            <person name="Van de Peer Y."/>
        </authorList>
    </citation>
    <scope>NUCLEOTIDE SEQUENCE [LARGE SCALE GENOMIC DNA]</scope>
    <source>
        <strain evidence="3">cv. Finnish</strain>
    </source>
</reference>
<organism evidence="2 3">
    <name type="scientific">Zostera marina</name>
    <name type="common">Eelgrass</name>
    <dbReference type="NCBI Taxonomy" id="29655"/>
    <lineage>
        <taxon>Eukaryota</taxon>
        <taxon>Viridiplantae</taxon>
        <taxon>Streptophyta</taxon>
        <taxon>Embryophyta</taxon>
        <taxon>Tracheophyta</taxon>
        <taxon>Spermatophyta</taxon>
        <taxon>Magnoliopsida</taxon>
        <taxon>Liliopsida</taxon>
        <taxon>Zosteraceae</taxon>
        <taxon>Zostera</taxon>
    </lineage>
</organism>
<dbReference type="OrthoDB" id="8194677at2759"/>
<feature type="region of interest" description="Disordered" evidence="1">
    <location>
        <begin position="163"/>
        <end position="182"/>
    </location>
</feature>
<proteinExistence type="predicted"/>
<keyword evidence="3" id="KW-1185">Reference proteome</keyword>
<evidence type="ECO:0000313" key="2">
    <source>
        <dbReference type="EMBL" id="KMZ64822.1"/>
    </source>
</evidence>
<accession>A0A0K9P990</accession>
<name>A0A0K9P990_ZOSMR</name>
<dbReference type="OMA" id="DKFEAEC"/>
<dbReference type="EMBL" id="LFYR01001099">
    <property type="protein sequence ID" value="KMZ64822.1"/>
    <property type="molecule type" value="Genomic_DNA"/>
</dbReference>
<gene>
    <name evidence="2" type="ORF">ZOSMA_34G01020</name>
</gene>
<protein>
    <submittedName>
        <fullName evidence="2">Uncharacterized protein</fullName>
    </submittedName>
</protein>
<evidence type="ECO:0000256" key="1">
    <source>
        <dbReference type="SAM" id="MobiDB-lite"/>
    </source>
</evidence>
<feature type="compositionally biased region" description="Low complexity" evidence="1">
    <location>
        <begin position="169"/>
        <end position="182"/>
    </location>
</feature>
<sequence length="182" mass="20876">MSKHLKNIQDVVEQSINVPKVLDKDIKTLKAKLIDDELLLTSLKVEIVESNRKENQILESIKAMERERDIKVADYTQKINNLKSEMEFFLHSLKKREFAADANVAKGEKLNREINMVKEKGSTEIHEFMEIHKLLSQEYAKYVDQMSAVFDKFEAECDVAQPTRGAQASTTHSHTKSTSLPL</sequence>